<dbReference type="InterPro" id="IPR040050">
    <property type="entry name" value="ZNF830-like"/>
</dbReference>
<evidence type="ECO:0000256" key="1">
    <source>
        <dbReference type="ARBA" id="ARBA00004324"/>
    </source>
</evidence>
<keyword evidence="9" id="KW-1185">Reference proteome</keyword>
<dbReference type="GO" id="GO:0005681">
    <property type="term" value="C:spliceosomal complex"/>
    <property type="evidence" value="ECO:0007669"/>
    <property type="project" value="InterPro"/>
</dbReference>
<gene>
    <name evidence="8" type="primary">Dvir\GJ25833</name>
    <name evidence="8" type="ORF">Dvir_GJ25833</name>
</gene>
<dbReference type="FunCoup" id="A0A0Q9WDK1">
    <property type="interactions" value="2250"/>
</dbReference>
<keyword evidence="3" id="KW-0479">Metal-binding</keyword>
<evidence type="ECO:0000256" key="6">
    <source>
        <dbReference type="ARBA" id="ARBA00023242"/>
    </source>
</evidence>
<dbReference type="Proteomes" id="UP000008792">
    <property type="component" value="Unassembled WGS sequence"/>
</dbReference>
<keyword evidence="5" id="KW-0862">Zinc</keyword>
<keyword evidence="2" id="KW-0217">Developmental protein</keyword>
<name>A0A0Q9WDK1_DROVI</name>
<dbReference type="AlphaFoldDB" id="A0A0Q9WDK1"/>
<sequence>MDKSKEIIEANLKNRRKTEIKHKLIKVDSPIAKYDSSGNLSCILCRIPIKANVWKVHLTSRQHKRNLELAKQQHINTCNSFEKITPTNKEQTPQKAECISRNEVQLQPSKSEKTPQAQIDTVQVLPEKFFDHEKSLNFLGSDRDPEAEWIKFQREIREADTISNNIVSEEQESLNIKRHLKEIDEQIENWKRFITINDKKNNILKSQRNTKTLKIKEESSSSEEDSVDTLLDWRIKSVHK</sequence>
<proteinExistence type="predicted"/>
<dbReference type="Pfam" id="PF23406">
    <property type="entry name" value="ZNF380_CC"/>
    <property type="match status" value="1"/>
</dbReference>
<dbReference type="STRING" id="7244.A0A0Q9WDK1"/>
<accession>A0A0Q9WDK1</accession>
<protein>
    <recommendedName>
        <fullName evidence="7">ZNF380 coiled-coil domain-containing protein</fullName>
    </recommendedName>
</protein>
<reference evidence="8 9" key="1">
    <citation type="journal article" date="2007" name="Nature">
        <title>Evolution of genes and genomes on the Drosophila phylogeny.</title>
        <authorList>
            <consortium name="Drosophila 12 Genomes Consortium"/>
            <person name="Clark A.G."/>
            <person name="Eisen M.B."/>
            <person name="Smith D.R."/>
            <person name="Bergman C.M."/>
            <person name="Oliver B."/>
            <person name="Markow T.A."/>
            <person name="Kaufman T.C."/>
            <person name="Kellis M."/>
            <person name="Gelbart W."/>
            <person name="Iyer V.N."/>
            <person name="Pollard D.A."/>
            <person name="Sackton T.B."/>
            <person name="Larracuente A.M."/>
            <person name="Singh N.D."/>
            <person name="Abad J.P."/>
            <person name="Abt D.N."/>
            <person name="Adryan B."/>
            <person name="Aguade M."/>
            <person name="Akashi H."/>
            <person name="Anderson W.W."/>
            <person name="Aquadro C.F."/>
            <person name="Ardell D.H."/>
            <person name="Arguello R."/>
            <person name="Artieri C.G."/>
            <person name="Barbash D.A."/>
            <person name="Barker D."/>
            <person name="Barsanti P."/>
            <person name="Batterham P."/>
            <person name="Batzoglou S."/>
            <person name="Begun D."/>
            <person name="Bhutkar A."/>
            <person name="Blanco E."/>
            <person name="Bosak S.A."/>
            <person name="Bradley R.K."/>
            <person name="Brand A.D."/>
            <person name="Brent M.R."/>
            <person name="Brooks A.N."/>
            <person name="Brown R.H."/>
            <person name="Butlin R.K."/>
            <person name="Caggese C."/>
            <person name="Calvi B.R."/>
            <person name="Bernardo de Carvalho A."/>
            <person name="Caspi A."/>
            <person name="Castrezana S."/>
            <person name="Celniker S.E."/>
            <person name="Chang J.L."/>
            <person name="Chapple C."/>
            <person name="Chatterji S."/>
            <person name="Chinwalla A."/>
            <person name="Civetta A."/>
            <person name="Clifton S.W."/>
            <person name="Comeron J.M."/>
            <person name="Costello J.C."/>
            <person name="Coyne J.A."/>
            <person name="Daub J."/>
            <person name="David R.G."/>
            <person name="Delcher A.L."/>
            <person name="Delehaunty K."/>
            <person name="Do C.B."/>
            <person name="Ebling H."/>
            <person name="Edwards K."/>
            <person name="Eickbush T."/>
            <person name="Evans J.D."/>
            <person name="Filipski A."/>
            <person name="Findeiss S."/>
            <person name="Freyhult E."/>
            <person name="Fulton L."/>
            <person name="Fulton R."/>
            <person name="Garcia A.C."/>
            <person name="Gardiner A."/>
            <person name="Garfield D.A."/>
            <person name="Garvin B.E."/>
            <person name="Gibson G."/>
            <person name="Gilbert D."/>
            <person name="Gnerre S."/>
            <person name="Godfrey J."/>
            <person name="Good R."/>
            <person name="Gotea V."/>
            <person name="Gravely B."/>
            <person name="Greenberg A.J."/>
            <person name="Griffiths-Jones S."/>
            <person name="Gross S."/>
            <person name="Guigo R."/>
            <person name="Gustafson E.A."/>
            <person name="Haerty W."/>
            <person name="Hahn M.W."/>
            <person name="Halligan D.L."/>
            <person name="Halpern A.L."/>
            <person name="Halter G.M."/>
            <person name="Han M.V."/>
            <person name="Heger A."/>
            <person name="Hillier L."/>
            <person name="Hinrichs A.S."/>
            <person name="Holmes I."/>
            <person name="Hoskins R.A."/>
            <person name="Hubisz M.J."/>
            <person name="Hultmark D."/>
            <person name="Huntley M.A."/>
            <person name="Jaffe D.B."/>
            <person name="Jagadeeshan S."/>
            <person name="Jeck W.R."/>
            <person name="Johnson J."/>
            <person name="Jones C.D."/>
            <person name="Jordan W.C."/>
            <person name="Karpen G.H."/>
            <person name="Kataoka E."/>
            <person name="Keightley P.D."/>
            <person name="Kheradpour P."/>
            <person name="Kirkness E.F."/>
            <person name="Koerich L.B."/>
            <person name="Kristiansen K."/>
            <person name="Kudrna D."/>
            <person name="Kulathinal R.J."/>
            <person name="Kumar S."/>
            <person name="Kwok R."/>
            <person name="Lander E."/>
            <person name="Langley C.H."/>
            <person name="Lapoint R."/>
            <person name="Lazzaro B.P."/>
            <person name="Lee S.J."/>
            <person name="Levesque L."/>
            <person name="Li R."/>
            <person name="Lin C.F."/>
            <person name="Lin M.F."/>
            <person name="Lindblad-Toh K."/>
            <person name="Llopart A."/>
            <person name="Long M."/>
            <person name="Low L."/>
            <person name="Lozovsky E."/>
            <person name="Lu J."/>
            <person name="Luo M."/>
            <person name="Machado C.A."/>
            <person name="Makalowski W."/>
            <person name="Marzo M."/>
            <person name="Matsuda M."/>
            <person name="Matzkin L."/>
            <person name="McAllister B."/>
            <person name="McBride C.S."/>
            <person name="McKernan B."/>
            <person name="McKernan K."/>
            <person name="Mendez-Lago M."/>
            <person name="Minx P."/>
            <person name="Mollenhauer M.U."/>
            <person name="Montooth K."/>
            <person name="Mount S.M."/>
            <person name="Mu X."/>
            <person name="Myers E."/>
            <person name="Negre B."/>
            <person name="Newfeld S."/>
            <person name="Nielsen R."/>
            <person name="Noor M.A."/>
            <person name="O'Grady P."/>
            <person name="Pachter L."/>
            <person name="Papaceit M."/>
            <person name="Parisi M.J."/>
            <person name="Parisi M."/>
            <person name="Parts L."/>
            <person name="Pedersen J.S."/>
            <person name="Pesole G."/>
            <person name="Phillippy A.M."/>
            <person name="Ponting C.P."/>
            <person name="Pop M."/>
            <person name="Porcelli D."/>
            <person name="Powell J.R."/>
            <person name="Prohaska S."/>
            <person name="Pruitt K."/>
            <person name="Puig M."/>
            <person name="Quesneville H."/>
            <person name="Ram K.R."/>
            <person name="Rand D."/>
            <person name="Rasmussen M.D."/>
            <person name="Reed L.K."/>
            <person name="Reenan R."/>
            <person name="Reily A."/>
            <person name="Remington K.A."/>
            <person name="Rieger T.T."/>
            <person name="Ritchie M.G."/>
            <person name="Robin C."/>
            <person name="Rogers Y.H."/>
            <person name="Rohde C."/>
            <person name="Rozas J."/>
            <person name="Rubenfield M.J."/>
            <person name="Ruiz A."/>
            <person name="Russo S."/>
            <person name="Salzberg S.L."/>
            <person name="Sanchez-Gracia A."/>
            <person name="Saranga D.J."/>
            <person name="Sato H."/>
            <person name="Schaeffer S.W."/>
            <person name="Schatz M.C."/>
            <person name="Schlenke T."/>
            <person name="Schwartz R."/>
            <person name="Segarra C."/>
            <person name="Singh R.S."/>
            <person name="Sirot L."/>
            <person name="Sirota M."/>
            <person name="Sisneros N.B."/>
            <person name="Smith C.D."/>
            <person name="Smith T.F."/>
            <person name="Spieth J."/>
            <person name="Stage D.E."/>
            <person name="Stark A."/>
            <person name="Stephan W."/>
            <person name="Strausberg R.L."/>
            <person name="Strempel S."/>
            <person name="Sturgill D."/>
            <person name="Sutton G."/>
            <person name="Sutton G.G."/>
            <person name="Tao W."/>
            <person name="Teichmann S."/>
            <person name="Tobari Y.N."/>
            <person name="Tomimura Y."/>
            <person name="Tsolas J.M."/>
            <person name="Valente V.L."/>
            <person name="Venter E."/>
            <person name="Venter J.C."/>
            <person name="Vicario S."/>
            <person name="Vieira F.G."/>
            <person name="Vilella A.J."/>
            <person name="Villasante A."/>
            <person name="Walenz B."/>
            <person name="Wang J."/>
            <person name="Wasserman M."/>
            <person name="Watts T."/>
            <person name="Wilson D."/>
            <person name="Wilson R.K."/>
            <person name="Wing R.A."/>
            <person name="Wolfner M.F."/>
            <person name="Wong A."/>
            <person name="Wong G.K."/>
            <person name="Wu C.I."/>
            <person name="Wu G."/>
            <person name="Yamamoto D."/>
            <person name="Yang H.P."/>
            <person name="Yang S.P."/>
            <person name="Yorke J.A."/>
            <person name="Yoshida K."/>
            <person name="Zdobnov E."/>
            <person name="Zhang P."/>
            <person name="Zhang Y."/>
            <person name="Zimin A.V."/>
            <person name="Baldwin J."/>
            <person name="Abdouelleil A."/>
            <person name="Abdulkadir J."/>
            <person name="Abebe A."/>
            <person name="Abera B."/>
            <person name="Abreu J."/>
            <person name="Acer S.C."/>
            <person name="Aftuck L."/>
            <person name="Alexander A."/>
            <person name="An P."/>
            <person name="Anderson E."/>
            <person name="Anderson S."/>
            <person name="Arachi H."/>
            <person name="Azer M."/>
            <person name="Bachantsang P."/>
            <person name="Barry A."/>
            <person name="Bayul T."/>
            <person name="Berlin A."/>
            <person name="Bessette D."/>
            <person name="Bloom T."/>
            <person name="Blye J."/>
            <person name="Boguslavskiy L."/>
            <person name="Bonnet C."/>
            <person name="Boukhgalter B."/>
            <person name="Bourzgui I."/>
            <person name="Brown A."/>
            <person name="Cahill P."/>
            <person name="Channer S."/>
            <person name="Cheshatsang Y."/>
            <person name="Chuda L."/>
            <person name="Citroen M."/>
            <person name="Collymore A."/>
            <person name="Cooke P."/>
            <person name="Costello M."/>
            <person name="D'Aco K."/>
            <person name="Daza R."/>
            <person name="De Haan G."/>
            <person name="DeGray S."/>
            <person name="DeMaso C."/>
            <person name="Dhargay N."/>
            <person name="Dooley K."/>
            <person name="Dooley E."/>
            <person name="Doricent M."/>
            <person name="Dorje P."/>
            <person name="Dorjee K."/>
            <person name="Dupes A."/>
            <person name="Elong R."/>
            <person name="Falk J."/>
            <person name="Farina A."/>
            <person name="Faro S."/>
            <person name="Ferguson D."/>
            <person name="Fisher S."/>
            <person name="Foley C.D."/>
            <person name="Franke A."/>
            <person name="Friedrich D."/>
            <person name="Gadbois L."/>
            <person name="Gearin G."/>
            <person name="Gearin C.R."/>
            <person name="Giannoukos G."/>
            <person name="Goode T."/>
            <person name="Graham J."/>
            <person name="Grandbois E."/>
            <person name="Grewal S."/>
            <person name="Gyaltsen K."/>
            <person name="Hafez N."/>
            <person name="Hagos B."/>
            <person name="Hall J."/>
            <person name="Henson C."/>
            <person name="Hollinger A."/>
            <person name="Honan T."/>
            <person name="Huard M.D."/>
            <person name="Hughes L."/>
            <person name="Hurhula B."/>
            <person name="Husby M.E."/>
            <person name="Kamat A."/>
            <person name="Kanga B."/>
            <person name="Kashin S."/>
            <person name="Khazanovich D."/>
            <person name="Kisner P."/>
            <person name="Lance K."/>
            <person name="Lara M."/>
            <person name="Lee W."/>
            <person name="Lennon N."/>
            <person name="Letendre F."/>
            <person name="LeVine R."/>
            <person name="Lipovsky A."/>
            <person name="Liu X."/>
            <person name="Liu J."/>
            <person name="Liu S."/>
            <person name="Lokyitsang T."/>
            <person name="Lokyitsang Y."/>
            <person name="Lubonja R."/>
            <person name="Lui A."/>
            <person name="MacDonald P."/>
            <person name="Magnisalis V."/>
            <person name="Maru K."/>
            <person name="Matthews C."/>
            <person name="McCusker W."/>
            <person name="McDonough S."/>
            <person name="Mehta T."/>
            <person name="Meldrim J."/>
            <person name="Meneus L."/>
            <person name="Mihai O."/>
            <person name="Mihalev A."/>
            <person name="Mihova T."/>
            <person name="Mittelman R."/>
            <person name="Mlenga V."/>
            <person name="Montmayeur A."/>
            <person name="Mulrain L."/>
            <person name="Navidi A."/>
            <person name="Naylor J."/>
            <person name="Negash T."/>
            <person name="Nguyen T."/>
            <person name="Nguyen N."/>
            <person name="Nicol R."/>
            <person name="Norbu C."/>
            <person name="Norbu N."/>
            <person name="Novod N."/>
            <person name="O'Neill B."/>
            <person name="Osman S."/>
            <person name="Markiewicz E."/>
            <person name="Oyono O.L."/>
            <person name="Patti C."/>
            <person name="Phunkhang P."/>
            <person name="Pierre F."/>
            <person name="Priest M."/>
            <person name="Raghuraman S."/>
            <person name="Rege F."/>
            <person name="Reyes R."/>
            <person name="Rise C."/>
            <person name="Rogov P."/>
            <person name="Ross K."/>
            <person name="Ryan E."/>
            <person name="Settipalli S."/>
            <person name="Shea T."/>
            <person name="Sherpa N."/>
            <person name="Shi L."/>
            <person name="Shih D."/>
            <person name="Sparrow T."/>
            <person name="Spaulding J."/>
            <person name="Stalker J."/>
            <person name="Stange-Thomann N."/>
            <person name="Stavropoulos S."/>
            <person name="Stone C."/>
            <person name="Strader C."/>
            <person name="Tesfaye S."/>
            <person name="Thomson T."/>
            <person name="Thoulutsang Y."/>
            <person name="Thoulutsang D."/>
            <person name="Topham K."/>
            <person name="Topping I."/>
            <person name="Tsamla T."/>
            <person name="Vassiliev H."/>
            <person name="Vo A."/>
            <person name="Wangchuk T."/>
            <person name="Wangdi T."/>
            <person name="Weiand M."/>
            <person name="Wilkinson J."/>
            <person name="Wilson A."/>
            <person name="Yadav S."/>
            <person name="Young G."/>
            <person name="Yu Q."/>
            <person name="Zembek L."/>
            <person name="Zhong D."/>
            <person name="Zimmer A."/>
            <person name="Zwirko Z."/>
            <person name="Jaffe D.B."/>
            <person name="Alvarez P."/>
            <person name="Brockman W."/>
            <person name="Butler J."/>
            <person name="Chin C."/>
            <person name="Gnerre S."/>
            <person name="Grabherr M."/>
            <person name="Kleber M."/>
            <person name="Mauceli E."/>
            <person name="MacCallum I."/>
        </authorList>
    </citation>
    <scope>NUCLEOTIDE SEQUENCE [LARGE SCALE GENOMIC DNA]</scope>
    <source>
        <strain evidence="9">Tucson 15010-1051.87</strain>
    </source>
</reference>
<feature type="domain" description="ZNF380 coiled-coil" evidence="7">
    <location>
        <begin position="125"/>
        <end position="201"/>
    </location>
</feature>
<dbReference type="GO" id="GO:0008270">
    <property type="term" value="F:zinc ion binding"/>
    <property type="evidence" value="ECO:0007669"/>
    <property type="project" value="UniProtKB-KW"/>
</dbReference>
<keyword evidence="4" id="KW-0863">Zinc-finger</keyword>
<dbReference type="GO" id="GO:0033260">
    <property type="term" value="P:nuclear DNA replication"/>
    <property type="evidence" value="ECO:0007669"/>
    <property type="project" value="TreeGrafter"/>
</dbReference>
<dbReference type="GO" id="GO:0003676">
    <property type="term" value="F:nucleic acid binding"/>
    <property type="evidence" value="ECO:0007669"/>
    <property type="project" value="InterPro"/>
</dbReference>
<dbReference type="GO" id="GO:0044773">
    <property type="term" value="P:mitotic DNA damage checkpoint signaling"/>
    <property type="evidence" value="ECO:0007669"/>
    <property type="project" value="TreeGrafter"/>
</dbReference>
<keyword evidence="6" id="KW-0539">Nucleus</keyword>
<evidence type="ECO:0000259" key="7">
    <source>
        <dbReference type="Pfam" id="PF23406"/>
    </source>
</evidence>
<dbReference type="OrthoDB" id="77607at2759"/>
<evidence type="ECO:0000313" key="8">
    <source>
        <dbReference type="EMBL" id="KRF82701.1"/>
    </source>
</evidence>
<evidence type="ECO:0000256" key="2">
    <source>
        <dbReference type="ARBA" id="ARBA00022473"/>
    </source>
</evidence>
<evidence type="ECO:0000256" key="5">
    <source>
        <dbReference type="ARBA" id="ARBA00022833"/>
    </source>
</evidence>
<dbReference type="InParanoid" id="A0A0Q9WDK1"/>
<dbReference type="PANTHER" id="PTHR13278:SF0">
    <property type="entry name" value="ZINC FINGER PROTEIN 830"/>
    <property type="match status" value="1"/>
</dbReference>
<dbReference type="InterPro" id="IPR059039">
    <property type="entry name" value="ZNF380_CC"/>
</dbReference>
<organism evidence="8 9">
    <name type="scientific">Drosophila virilis</name>
    <name type="common">Fruit fly</name>
    <dbReference type="NCBI Taxonomy" id="7244"/>
    <lineage>
        <taxon>Eukaryota</taxon>
        <taxon>Metazoa</taxon>
        <taxon>Ecdysozoa</taxon>
        <taxon>Arthropoda</taxon>
        <taxon>Hexapoda</taxon>
        <taxon>Insecta</taxon>
        <taxon>Pterygota</taxon>
        <taxon>Neoptera</taxon>
        <taxon>Endopterygota</taxon>
        <taxon>Diptera</taxon>
        <taxon>Brachycera</taxon>
        <taxon>Muscomorpha</taxon>
        <taxon>Ephydroidea</taxon>
        <taxon>Drosophilidae</taxon>
        <taxon>Drosophila</taxon>
    </lineage>
</organism>
<dbReference type="EMBL" id="CH940650">
    <property type="protein sequence ID" value="KRF82701.1"/>
    <property type="molecule type" value="Genomic_DNA"/>
</dbReference>
<evidence type="ECO:0000313" key="9">
    <source>
        <dbReference type="Proteomes" id="UP000008792"/>
    </source>
</evidence>
<comment type="subcellular location">
    <subcellularLocation>
        <location evidence="1">Nucleus speckle</location>
    </subcellularLocation>
</comment>
<dbReference type="KEGG" id="dvi:26530603"/>
<dbReference type="GO" id="GO:0033314">
    <property type="term" value="P:mitotic DNA replication checkpoint signaling"/>
    <property type="evidence" value="ECO:0007669"/>
    <property type="project" value="TreeGrafter"/>
</dbReference>
<evidence type="ECO:0000256" key="3">
    <source>
        <dbReference type="ARBA" id="ARBA00022723"/>
    </source>
</evidence>
<evidence type="ECO:0000256" key="4">
    <source>
        <dbReference type="ARBA" id="ARBA00022771"/>
    </source>
</evidence>
<dbReference type="PANTHER" id="PTHR13278">
    <property type="entry name" value="ZINC FINGER PROTEIN 830"/>
    <property type="match status" value="1"/>
</dbReference>